<dbReference type="GeneID" id="54554580"/>
<comment type="function">
    <text evidence="10">Guanine nucleotide-exchange factor (GEF) required for the formation or budding of transport vesicles from the ER.</text>
</comment>
<evidence type="ECO:0000256" key="7">
    <source>
        <dbReference type="ARBA" id="ARBA00022927"/>
    </source>
</evidence>
<keyword evidence="8 10" id="KW-1133">Transmembrane helix</keyword>
<evidence type="ECO:0000256" key="6">
    <source>
        <dbReference type="ARBA" id="ARBA00022892"/>
    </source>
</evidence>
<dbReference type="GO" id="GO:0003400">
    <property type="term" value="P:regulation of COPII vesicle coating"/>
    <property type="evidence" value="ECO:0007669"/>
    <property type="project" value="UniProtKB-UniRule"/>
</dbReference>
<keyword evidence="3 10" id="KW-0812">Transmembrane</keyword>
<gene>
    <name evidence="11" type="ORF">EI97DRAFT_464179</name>
</gene>
<evidence type="ECO:0000313" key="11">
    <source>
        <dbReference type="EMBL" id="KAF2280166.1"/>
    </source>
</evidence>
<dbReference type="RefSeq" id="XP_033657704.1">
    <property type="nucleotide sequence ID" value="XM_033801405.1"/>
</dbReference>
<name>A0A6A6JWP9_WESOR</name>
<dbReference type="Gene3D" id="2.130.10.10">
    <property type="entry name" value="YVTN repeat-like/Quinoprotein amine dehydrogenase"/>
    <property type="match status" value="1"/>
</dbReference>
<keyword evidence="1 10" id="KW-0813">Transport</keyword>
<dbReference type="Proteomes" id="UP000800097">
    <property type="component" value="Unassembled WGS sequence"/>
</dbReference>
<dbReference type="GO" id="GO:0005085">
    <property type="term" value="F:guanyl-nucleotide exchange factor activity"/>
    <property type="evidence" value="ECO:0007669"/>
    <property type="project" value="InterPro"/>
</dbReference>
<organism evidence="11 12">
    <name type="scientific">Westerdykella ornata</name>
    <dbReference type="NCBI Taxonomy" id="318751"/>
    <lineage>
        <taxon>Eukaryota</taxon>
        <taxon>Fungi</taxon>
        <taxon>Dikarya</taxon>
        <taxon>Ascomycota</taxon>
        <taxon>Pezizomycotina</taxon>
        <taxon>Dothideomycetes</taxon>
        <taxon>Pleosporomycetidae</taxon>
        <taxon>Pleosporales</taxon>
        <taxon>Sporormiaceae</taxon>
        <taxon>Westerdykella</taxon>
    </lineage>
</organism>
<dbReference type="PANTHER" id="PTHR23284">
    <property type="entry name" value="PROLACTIN REGULATORY ELEMENT BINDING PROTEIN"/>
    <property type="match status" value="1"/>
</dbReference>
<keyword evidence="12" id="KW-1185">Reference proteome</keyword>
<dbReference type="InterPro" id="IPR015943">
    <property type="entry name" value="WD40/YVTN_repeat-like_dom_sf"/>
</dbReference>
<evidence type="ECO:0000256" key="5">
    <source>
        <dbReference type="ARBA" id="ARBA00022824"/>
    </source>
</evidence>
<keyword evidence="7 10" id="KW-0653">Protein transport</keyword>
<evidence type="ECO:0000256" key="2">
    <source>
        <dbReference type="ARBA" id="ARBA00022574"/>
    </source>
</evidence>
<keyword evidence="5 10" id="KW-0256">Endoplasmic reticulum</keyword>
<comment type="similarity">
    <text evidence="10">Belongs to the WD repeat SEC12 family.</text>
</comment>
<dbReference type="InterPro" id="IPR045260">
    <property type="entry name" value="Sec12-like"/>
</dbReference>
<dbReference type="GO" id="GO:0006888">
    <property type="term" value="P:endoplasmic reticulum to Golgi vesicle-mediated transport"/>
    <property type="evidence" value="ECO:0007669"/>
    <property type="project" value="UniProtKB-UniRule"/>
</dbReference>
<feature type="transmembrane region" description="Helical" evidence="10">
    <location>
        <begin position="444"/>
        <end position="464"/>
    </location>
</feature>
<keyword evidence="4 10" id="KW-0677">Repeat</keyword>
<evidence type="ECO:0000256" key="8">
    <source>
        <dbReference type="ARBA" id="ARBA00022989"/>
    </source>
</evidence>
<sequence length="623" mass="68351">MGPPSVSKANVKFPVFVATFAHNNPSILVVGGGGGAGRSGVPNAICAFDTSSRAPTLEPFARADLSRDEDSVTSLASVSTKEGCIVYAGINSSEEERLKGQNSHFRAYELVYPRRKPGKVDEEQEGKIEYLSKARLLTPSSENARREGYQRLVRLSPPASKSGGKRIGVVASSLQGEENELLIFAAVSTKPATSDIIQRVSLRDREANDVDITVAEDGQFQIAYCLDSAVYVQRFAYDFDKKNAEKKLEPPAKRYEAPLPDVLGKKARPKLRALRWLSPSHLLLLVNQPNRTGVELRVLRLYSEDGMGSIIMRKSLGKGAKQAVDMDVVKLDSNKNGAFQSVIAVATQDVSLHIYTIDYDGSSLHGLARYAVYHDVHDVQMTKVVWSPFSPAEAAQTKNGKPRLIRLASTSLSGSISVDTFELRHSNERNVLLSSMNRRLYNTAIYAACAFIALMLALMVQSLFDPEGNLTKGIIPASLQNAASGAKAPGVLMEDARRAQTHLDHATAPVAKTSQRIRDMLSRDQKDKEEQAQKRALIIHHDPEADSSLSTEVHEGEEEDIVKKHTKAKRWQELSQAERQRWKEKLVKAGMWAVEEGETILKGIFFSEAAGFVGNVAQGVING</sequence>
<dbReference type="GO" id="GO:0015031">
    <property type="term" value="P:protein transport"/>
    <property type="evidence" value="ECO:0007669"/>
    <property type="project" value="UniProtKB-KW"/>
</dbReference>
<dbReference type="AlphaFoldDB" id="A0A6A6JWP9"/>
<dbReference type="PANTHER" id="PTHR23284:SF0">
    <property type="entry name" value="PROLACTIN REGULATORY ELEMENT-BINDING PROTEIN"/>
    <property type="match status" value="1"/>
</dbReference>
<keyword evidence="6" id="KW-0931">ER-Golgi transport</keyword>
<keyword evidence="2 10" id="KW-0853">WD repeat</keyword>
<dbReference type="EMBL" id="ML986485">
    <property type="protein sequence ID" value="KAF2280166.1"/>
    <property type="molecule type" value="Genomic_DNA"/>
</dbReference>
<protein>
    <recommendedName>
        <fullName evidence="10">Guanine nucleotide-exchange factor SEC12</fullName>
    </recommendedName>
</protein>
<evidence type="ECO:0000256" key="9">
    <source>
        <dbReference type="ARBA" id="ARBA00023136"/>
    </source>
</evidence>
<evidence type="ECO:0000256" key="3">
    <source>
        <dbReference type="ARBA" id="ARBA00022692"/>
    </source>
</evidence>
<evidence type="ECO:0000313" key="12">
    <source>
        <dbReference type="Proteomes" id="UP000800097"/>
    </source>
</evidence>
<comment type="subcellular location">
    <subcellularLocation>
        <location evidence="10">Endoplasmic reticulum membrane</location>
        <topology evidence="10">Single-pass type II membrane protein</topology>
    </subcellularLocation>
    <subcellularLocation>
        <location evidence="10">Golgi apparatus membrane</location>
        <topology evidence="10">Single-pass type II membrane protein</topology>
    </subcellularLocation>
</comment>
<proteinExistence type="inferred from homology"/>
<keyword evidence="9 10" id="KW-0472">Membrane</keyword>
<accession>A0A6A6JWP9</accession>
<reference evidence="11" key="1">
    <citation type="journal article" date="2020" name="Stud. Mycol.">
        <title>101 Dothideomycetes genomes: a test case for predicting lifestyles and emergence of pathogens.</title>
        <authorList>
            <person name="Haridas S."/>
            <person name="Albert R."/>
            <person name="Binder M."/>
            <person name="Bloem J."/>
            <person name="Labutti K."/>
            <person name="Salamov A."/>
            <person name="Andreopoulos B."/>
            <person name="Baker S."/>
            <person name="Barry K."/>
            <person name="Bills G."/>
            <person name="Bluhm B."/>
            <person name="Cannon C."/>
            <person name="Castanera R."/>
            <person name="Culley D."/>
            <person name="Daum C."/>
            <person name="Ezra D."/>
            <person name="Gonzalez J."/>
            <person name="Henrissat B."/>
            <person name="Kuo A."/>
            <person name="Liang C."/>
            <person name="Lipzen A."/>
            <person name="Lutzoni F."/>
            <person name="Magnuson J."/>
            <person name="Mondo S."/>
            <person name="Nolan M."/>
            <person name="Ohm R."/>
            <person name="Pangilinan J."/>
            <person name="Park H.-J."/>
            <person name="Ramirez L."/>
            <person name="Alfaro M."/>
            <person name="Sun H."/>
            <person name="Tritt A."/>
            <person name="Yoshinaga Y."/>
            <person name="Zwiers L.-H."/>
            <person name="Turgeon B."/>
            <person name="Goodwin S."/>
            <person name="Spatafora J."/>
            <person name="Crous P."/>
            <person name="Grigoriev I."/>
        </authorList>
    </citation>
    <scope>NUCLEOTIDE SEQUENCE</scope>
    <source>
        <strain evidence="11">CBS 379.55</strain>
    </source>
</reference>
<dbReference type="OrthoDB" id="16538at2759"/>
<evidence type="ECO:0000256" key="1">
    <source>
        <dbReference type="ARBA" id="ARBA00022448"/>
    </source>
</evidence>
<dbReference type="GO" id="GO:0000139">
    <property type="term" value="C:Golgi membrane"/>
    <property type="evidence" value="ECO:0007669"/>
    <property type="project" value="UniProtKB-SubCell"/>
</dbReference>
<evidence type="ECO:0000256" key="4">
    <source>
        <dbReference type="ARBA" id="ARBA00022737"/>
    </source>
</evidence>
<dbReference type="GO" id="GO:0005789">
    <property type="term" value="C:endoplasmic reticulum membrane"/>
    <property type="evidence" value="ECO:0007669"/>
    <property type="project" value="UniProtKB-SubCell"/>
</dbReference>
<evidence type="ECO:0000256" key="10">
    <source>
        <dbReference type="RuleBase" id="RU369019"/>
    </source>
</evidence>